<evidence type="ECO:0000313" key="2">
    <source>
        <dbReference type="Proteomes" id="UP000886998"/>
    </source>
</evidence>
<organism evidence="1 2">
    <name type="scientific">Trichonephila inaurata madagascariensis</name>
    <dbReference type="NCBI Taxonomy" id="2747483"/>
    <lineage>
        <taxon>Eukaryota</taxon>
        <taxon>Metazoa</taxon>
        <taxon>Ecdysozoa</taxon>
        <taxon>Arthropoda</taxon>
        <taxon>Chelicerata</taxon>
        <taxon>Arachnida</taxon>
        <taxon>Araneae</taxon>
        <taxon>Araneomorphae</taxon>
        <taxon>Entelegynae</taxon>
        <taxon>Araneoidea</taxon>
        <taxon>Nephilidae</taxon>
        <taxon>Trichonephila</taxon>
        <taxon>Trichonephila inaurata</taxon>
    </lineage>
</organism>
<proteinExistence type="predicted"/>
<sequence>MGKPTYAYRELPMKVHMMKRNNIPIQMKQISDVSFYINFVLVRKGHVLMNDMWSSLLYNIKWDECDTCSLDVECNGSCGFSIIEQNSNIAKRKFNSVFSSPRDNSRCLEANESH</sequence>
<dbReference type="AlphaFoldDB" id="A0A8X7CDB3"/>
<reference evidence="1" key="1">
    <citation type="submission" date="2020-08" db="EMBL/GenBank/DDBJ databases">
        <title>Multicomponent nature underlies the extraordinary mechanical properties of spider dragline silk.</title>
        <authorList>
            <person name="Kono N."/>
            <person name="Nakamura H."/>
            <person name="Mori M."/>
            <person name="Yoshida Y."/>
            <person name="Ohtoshi R."/>
            <person name="Malay A.D."/>
            <person name="Moran D.A.P."/>
            <person name="Tomita M."/>
            <person name="Numata K."/>
            <person name="Arakawa K."/>
        </authorList>
    </citation>
    <scope>NUCLEOTIDE SEQUENCE</scope>
</reference>
<accession>A0A8X7CDB3</accession>
<protein>
    <submittedName>
        <fullName evidence="1">Uncharacterized protein</fullName>
    </submittedName>
</protein>
<comment type="caution">
    <text evidence="1">The sequence shown here is derived from an EMBL/GenBank/DDBJ whole genome shotgun (WGS) entry which is preliminary data.</text>
</comment>
<name>A0A8X7CDB3_9ARAC</name>
<evidence type="ECO:0000313" key="1">
    <source>
        <dbReference type="EMBL" id="GFY67384.1"/>
    </source>
</evidence>
<dbReference type="EMBL" id="BMAV01016540">
    <property type="protein sequence ID" value="GFY67384.1"/>
    <property type="molecule type" value="Genomic_DNA"/>
</dbReference>
<keyword evidence="2" id="KW-1185">Reference proteome</keyword>
<gene>
    <name evidence="1" type="ORF">TNIN_428361</name>
</gene>
<dbReference type="Proteomes" id="UP000886998">
    <property type="component" value="Unassembled WGS sequence"/>
</dbReference>